<accession>A0AAE3HAS7</accession>
<evidence type="ECO:0000313" key="2">
    <source>
        <dbReference type="EMBL" id="MCQ6962709.1"/>
    </source>
</evidence>
<dbReference type="Gene3D" id="3.30.420.130">
    <property type="entry name" value="Dinitrogenase iron-molybdenum cofactor biosynthesis domain"/>
    <property type="match status" value="1"/>
</dbReference>
<gene>
    <name evidence="2" type="ORF">PV02_06220</name>
</gene>
<dbReference type="InterPro" id="IPR036105">
    <property type="entry name" value="DiNase_FeMo-co_biosyn_sf"/>
</dbReference>
<dbReference type="InterPro" id="IPR033913">
    <property type="entry name" value="MTH1175_dom"/>
</dbReference>
<comment type="caution">
    <text evidence="2">The sequence shown here is derived from an EMBL/GenBank/DDBJ whole genome shotgun (WGS) entry which is preliminary data.</text>
</comment>
<feature type="domain" description="Dinitrogenase iron-molybdenum cofactor biosynthesis" evidence="1">
    <location>
        <begin position="14"/>
        <end position="101"/>
    </location>
</feature>
<name>A0AAE3HAS7_9EURY</name>
<dbReference type="Proteomes" id="UP001206983">
    <property type="component" value="Unassembled WGS sequence"/>
</dbReference>
<dbReference type="RefSeq" id="WP_256622524.1">
    <property type="nucleotide sequence ID" value="NZ_JTEO01000004.1"/>
</dbReference>
<dbReference type="Pfam" id="PF02579">
    <property type="entry name" value="Nitro_FeMo-Co"/>
    <property type="match status" value="1"/>
</dbReference>
<dbReference type="SUPFAM" id="SSF53146">
    <property type="entry name" value="Nitrogenase accessory factor-like"/>
    <property type="match status" value="1"/>
</dbReference>
<organism evidence="2 3">
    <name type="scientific">Methanolobus chelungpuianus</name>
    <dbReference type="NCBI Taxonomy" id="502115"/>
    <lineage>
        <taxon>Archaea</taxon>
        <taxon>Methanobacteriati</taxon>
        <taxon>Methanobacteriota</taxon>
        <taxon>Stenosarchaea group</taxon>
        <taxon>Methanomicrobia</taxon>
        <taxon>Methanosarcinales</taxon>
        <taxon>Methanosarcinaceae</taxon>
        <taxon>Methanolobus</taxon>
    </lineage>
</organism>
<dbReference type="EMBL" id="JTEO01000004">
    <property type="protein sequence ID" value="MCQ6962709.1"/>
    <property type="molecule type" value="Genomic_DNA"/>
</dbReference>
<proteinExistence type="predicted"/>
<dbReference type="InterPro" id="IPR003731">
    <property type="entry name" value="Di-Nase_FeMo-co_biosynth"/>
</dbReference>
<evidence type="ECO:0000259" key="1">
    <source>
        <dbReference type="Pfam" id="PF02579"/>
    </source>
</evidence>
<dbReference type="PANTHER" id="PTHR42983:SF1">
    <property type="entry name" value="IRON-MOLYBDENUM PROTEIN"/>
    <property type="match status" value="1"/>
</dbReference>
<evidence type="ECO:0000313" key="3">
    <source>
        <dbReference type="Proteomes" id="UP001206983"/>
    </source>
</evidence>
<keyword evidence="3" id="KW-1185">Reference proteome</keyword>
<reference evidence="2 3" key="1">
    <citation type="journal article" date="2011" name="Appl. Environ. Microbiol.">
        <title>Methanogenic archaea isolated from Taiwan's Chelungpu fault.</title>
        <authorList>
            <person name="Wu S.Y."/>
            <person name="Lai M.C."/>
        </authorList>
    </citation>
    <scope>NUCLEOTIDE SEQUENCE [LARGE SCALE GENOMIC DNA]</scope>
    <source>
        <strain evidence="2 3">St545Mb</strain>
    </source>
</reference>
<sequence>MKLSVPSIGKGGMDDTVSQHFGRAPAYTVFDTETGNYSVMPNTSDHNGGAGLPVDLLAEAGVNIMLCGGIGKGAAVMCQRSGIEVFIGASGTVRDAINSWKSGTLSKAPQEGNCDSHSHSSHCQGGCHSHIAIN</sequence>
<dbReference type="CDD" id="cd00851">
    <property type="entry name" value="MTH1175"/>
    <property type="match status" value="1"/>
</dbReference>
<dbReference type="PANTHER" id="PTHR42983">
    <property type="entry name" value="DINITROGENASE IRON-MOLYBDENUM COFACTOR PROTEIN-RELATED"/>
    <property type="match status" value="1"/>
</dbReference>
<dbReference type="AlphaFoldDB" id="A0AAE3HAS7"/>
<protein>
    <submittedName>
        <fullName evidence="2">Dinitrogenase iron-molybdenum cofactor biosynthesis protein</fullName>
    </submittedName>
</protein>